<reference evidence="2 3" key="1">
    <citation type="journal article" date="2014" name="PLoS Genet.">
        <title>The Genome of Spironucleus salmonicida Highlights a Fish Pathogen Adapted to Fluctuating Environments.</title>
        <authorList>
            <person name="Xu F."/>
            <person name="Jerlstrom-Hultqvist J."/>
            <person name="Einarsson E."/>
            <person name="Astvaldsson A."/>
            <person name="Svard S.G."/>
            <person name="Andersson J.O."/>
        </authorList>
    </citation>
    <scope>NUCLEOTIDE SEQUENCE</scope>
    <source>
        <strain evidence="3">ATCC 50377</strain>
    </source>
</reference>
<dbReference type="EMBL" id="KI546085">
    <property type="protein sequence ID" value="EST46047.1"/>
    <property type="molecule type" value="Genomic_DNA"/>
</dbReference>
<evidence type="ECO:0000313" key="2">
    <source>
        <dbReference type="EMBL" id="EST46047.1"/>
    </source>
</evidence>
<dbReference type="Proteomes" id="UP000018208">
    <property type="component" value="Unassembled WGS sequence"/>
</dbReference>
<evidence type="ECO:0000259" key="1">
    <source>
        <dbReference type="PROSITE" id="PS00028"/>
    </source>
</evidence>
<accession>V6LMY3</accession>
<dbReference type="PROSITE" id="PS00028">
    <property type="entry name" value="ZINC_FINGER_C2H2_1"/>
    <property type="match status" value="1"/>
</dbReference>
<proteinExistence type="predicted"/>
<evidence type="ECO:0000313" key="3">
    <source>
        <dbReference type="EMBL" id="KAH0574445.1"/>
    </source>
</evidence>
<organism evidence="2">
    <name type="scientific">Spironucleus salmonicida</name>
    <dbReference type="NCBI Taxonomy" id="348837"/>
    <lineage>
        <taxon>Eukaryota</taxon>
        <taxon>Metamonada</taxon>
        <taxon>Diplomonadida</taxon>
        <taxon>Hexamitidae</taxon>
        <taxon>Hexamitinae</taxon>
        <taxon>Spironucleus</taxon>
    </lineage>
</organism>
<keyword evidence="4" id="KW-1185">Reference proteome</keyword>
<reference evidence="3" key="2">
    <citation type="submission" date="2020-12" db="EMBL/GenBank/DDBJ databases">
        <title>New Spironucleus salmonicida genome in near-complete chromosomes.</title>
        <authorList>
            <person name="Xu F."/>
            <person name="Kurt Z."/>
            <person name="Jimenez-Gonzalez A."/>
            <person name="Astvaldsson A."/>
            <person name="Andersson J.O."/>
            <person name="Svard S.G."/>
        </authorList>
    </citation>
    <scope>NUCLEOTIDE SEQUENCE</scope>
    <source>
        <strain evidence="3">ATCC 50377</strain>
    </source>
</reference>
<dbReference type="VEuPathDB" id="GiardiaDB:SS50377_24403"/>
<sequence>MEPPILPPLNLPISTFFLDVLKNQSHSKQKFTALPLHFLGPNAVVSDLAFKKQIALLQRAIQASDRRANFFGRAIHAVTCNDLREFSRVLVSYDDAFGNQAQVNLDQHLRENKLDRGIQVQELKQSLVYKFSTMKMELNEQCRAPGCFCVFREQNAMDAHVEIHCNTDSFRYRCHFCFEEIYSKEGSAGELFQDIYFHTLFDFLMHVQEHRQFLRGTRERETQCPLCDFRTFDKGQAALHGEDHLPSDKNDQAKLFKKLNIKK</sequence>
<dbReference type="InterPro" id="IPR013087">
    <property type="entry name" value="Znf_C2H2_type"/>
</dbReference>
<dbReference type="EMBL" id="AUWU02000004">
    <property type="protein sequence ID" value="KAH0574445.1"/>
    <property type="molecule type" value="Genomic_DNA"/>
</dbReference>
<name>V6LMY3_9EUKA</name>
<dbReference type="AlphaFoldDB" id="V6LMY3"/>
<feature type="domain" description="C2H2-type" evidence="1">
    <location>
        <begin position="142"/>
        <end position="164"/>
    </location>
</feature>
<gene>
    <name evidence="2" type="ORF">SS50377_14037</name>
    <name evidence="3" type="ORF">SS50377_24403</name>
</gene>
<protein>
    <recommendedName>
        <fullName evidence="1">C2H2-type domain-containing protein</fullName>
    </recommendedName>
</protein>
<evidence type="ECO:0000313" key="4">
    <source>
        <dbReference type="Proteomes" id="UP000018208"/>
    </source>
</evidence>